<gene>
    <name evidence="1" type="ORF">AWE51_07675</name>
</gene>
<accession>A0A162Z313</accession>
<dbReference type="OrthoDB" id="679547at2"/>
<dbReference type="Proteomes" id="UP000076715">
    <property type="component" value="Unassembled WGS sequence"/>
</dbReference>
<sequence>MRLLILIFGLLFCSYHITGQTDSSEISQKAIDEYFKSPRETLYTHVNKSTFLTGEEIWFKMYAYDRKNNLPSRFTTNFNVELFDTKGNQVFGGLFLGYRGSASGAIKIKKTWPSGSYYLRVSTNWMNNFLEEDYYKKEIKIVNQSLDNQVIEKSILYDFQLLPEGGHLIADAENTIGFKLTNNSGLGVSFDNGFVLDDKENKVASFTSNRFGIGKFSFNPQSNQGYTAVVVLDDKKEIKIPFPEIKKKGISITVNNLYKDNVIIVFNTNKTTLKEIKNKKHYLLIHRNGKSKKIAIDFSAKKTEKAIYIKRDQFYDGVNTITLFKNKTPILERLLFNTAVKKESEIELTYQNARNDSLLFNIKMPYTNGVNYDLSVSVLPEETKSYNHKDNIRSAILLKPYVKGFIQNPKYYFTNLNRRKVYNLDLLLLTQGWSKYNWDTVFNKPPSIVHNFNNGLTLKGKLQNIKNKEIKQVYLYPTKNNTSRLIDLDSTNAFKVQNYYPNQGELINVSAVNAKGKFIKTGIYVQAFQKRFQKPFSPPAFSTTIKKTDDVSIPSYFFGDTELLDEVLIKGKKKQKEEESEFLIGKSREISETDANAYTTIADYLIRSLGIRLNINPAGATENPNADNVQTPNILTNRNIPEIYLDDVQLIDFSILLSTLTQDVEDVYYDKFGFGGSSGEIRIYSKKSFFDGTASAGIDYKISEHTFKNGFTPAKEFYNPIYASFQDPLFRDYGTVHWQPRVIFDDKGIGTLKIPDTFLKSIKFYIEGIGSDGTLVSKIQTIKNINSN</sequence>
<keyword evidence="2" id="KW-1185">Reference proteome</keyword>
<comment type="caution">
    <text evidence="1">The sequence shown here is derived from an EMBL/GenBank/DDBJ whole genome shotgun (WGS) entry which is preliminary data.</text>
</comment>
<evidence type="ECO:0008006" key="3">
    <source>
        <dbReference type="Google" id="ProtNLM"/>
    </source>
</evidence>
<dbReference type="EMBL" id="LQRT01000024">
    <property type="protein sequence ID" value="KZS39526.1"/>
    <property type="molecule type" value="Genomic_DNA"/>
</dbReference>
<organism evidence="1 2">
    <name type="scientific">Aquimarina aggregata</name>
    <dbReference type="NCBI Taxonomy" id="1642818"/>
    <lineage>
        <taxon>Bacteria</taxon>
        <taxon>Pseudomonadati</taxon>
        <taxon>Bacteroidota</taxon>
        <taxon>Flavobacteriia</taxon>
        <taxon>Flavobacteriales</taxon>
        <taxon>Flavobacteriaceae</taxon>
        <taxon>Aquimarina</taxon>
    </lineage>
</organism>
<dbReference type="STRING" id="1642818.AWE51_07675"/>
<name>A0A162Z313_9FLAO</name>
<dbReference type="RefSeq" id="WP_066315051.1">
    <property type="nucleotide sequence ID" value="NZ_LQRT01000024.1"/>
</dbReference>
<reference evidence="1 2" key="1">
    <citation type="submission" date="2016-01" db="EMBL/GenBank/DDBJ databases">
        <title>The draft genome sequence of Aquimarina sp. RZW4-3-2.</title>
        <authorList>
            <person name="Wang Y."/>
        </authorList>
    </citation>
    <scope>NUCLEOTIDE SEQUENCE [LARGE SCALE GENOMIC DNA]</scope>
    <source>
        <strain evidence="1 2">RZW4-3-2</strain>
    </source>
</reference>
<evidence type="ECO:0000313" key="2">
    <source>
        <dbReference type="Proteomes" id="UP000076715"/>
    </source>
</evidence>
<protein>
    <recommendedName>
        <fullName evidence="3">TonB-dependent receptor plug domain-containing protein</fullName>
    </recommendedName>
</protein>
<proteinExistence type="predicted"/>
<evidence type="ECO:0000313" key="1">
    <source>
        <dbReference type="EMBL" id="KZS39526.1"/>
    </source>
</evidence>
<dbReference type="AlphaFoldDB" id="A0A162Z313"/>